<feature type="binding site" evidence="17">
    <location>
        <position position="319"/>
    </location>
    <ligand>
        <name>(6S)-NADPHX</name>
        <dbReference type="ChEBI" id="CHEBI:64076"/>
    </ligand>
</feature>
<evidence type="ECO:0000256" key="18">
    <source>
        <dbReference type="HAMAP-Rule" id="MF_01966"/>
    </source>
</evidence>
<evidence type="ECO:0000256" key="7">
    <source>
        <dbReference type="ARBA" id="ARBA00022840"/>
    </source>
</evidence>
<comment type="function">
    <text evidence="18">Catalyzes the epimerization of the S- and R-forms of NAD(P)HX, a damaged form of NAD(P)H that is a result of enzymatic or heat-dependent hydration. This is a prerequisite for the S-specific NAD(P)H-hydrate dehydratase to allow the repair of both epimers of NAD(P)HX.</text>
</comment>
<evidence type="ECO:0000256" key="3">
    <source>
        <dbReference type="ARBA" id="ARBA00006001"/>
    </source>
</evidence>
<dbReference type="Proteomes" id="UP001165498">
    <property type="component" value="Unassembled WGS sequence"/>
</dbReference>
<evidence type="ECO:0000256" key="8">
    <source>
        <dbReference type="ARBA" id="ARBA00022857"/>
    </source>
</evidence>
<feature type="domain" description="YjeF C-terminal" evidence="20">
    <location>
        <begin position="223"/>
        <end position="493"/>
    </location>
</feature>
<dbReference type="EMBL" id="JANFQO010000001">
    <property type="protein sequence ID" value="MCQ4163169.1"/>
    <property type="molecule type" value="Genomic_DNA"/>
</dbReference>
<keyword evidence="13" id="KW-0511">Multifunctional enzyme</keyword>
<evidence type="ECO:0000256" key="13">
    <source>
        <dbReference type="ARBA" id="ARBA00023268"/>
    </source>
</evidence>
<keyword evidence="6 17" id="KW-0547">Nucleotide-binding</keyword>
<keyword evidence="8 17" id="KW-0521">NADP</keyword>
<name>A0ABT1QKX6_9GAMM</name>
<sequence length="496" mass="50484">MDTPASLLYTAAQMRRIDACALAATGLHGFDLMRRAAAAAFAVLERRWPRAQHIVVCCGVGKNGGDGYLLARLARQAGRDVSVIALAAPRDADAQAAAESWQVAGGPVQGFSGTLPAADLYVDALFGIGLDRALDGAAAQLVDALNAAAAPVLALDLPSGLCADTGARLGRCVEATATVSFIGWKRGQHSGAGLDACGDCELATLDLPGSIFEEESAGASLLQWPQLLQVLPPRPRDVHKGRFGHVLAVGGDLGMGGAIRLAGEAALRCGAGLVSIATQAEHVSALLAARPELMVRAVAGQQELDALLQRADVLALGPGLGARSWGHALWHRALASEKTAVLDADALNLLARQPRRFAATTVLTPHPAEAARLLDSDTASIQANRYAAVQAIAERYHATVVLKGAGSLVAAADGAMPVAVCPWGNPAMATAGMGDVLTGAIAALLAQGLSGWDAARLGVAAHARAGDLAAAGGARGLLAGDMFQPLRQVLAGAAHG</sequence>
<comment type="catalytic activity">
    <reaction evidence="16 17 19">
        <text>(6S)-NADPHX + ADP = AMP + phosphate + NADPH + H(+)</text>
        <dbReference type="Rhea" id="RHEA:32235"/>
        <dbReference type="ChEBI" id="CHEBI:15378"/>
        <dbReference type="ChEBI" id="CHEBI:43474"/>
        <dbReference type="ChEBI" id="CHEBI:57783"/>
        <dbReference type="ChEBI" id="CHEBI:64076"/>
        <dbReference type="ChEBI" id="CHEBI:456215"/>
        <dbReference type="ChEBI" id="CHEBI:456216"/>
        <dbReference type="EC" id="4.2.1.136"/>
    </reaction>
</comment>
<dbReference type="HAMAP" id="MF_01965">
    <property type="entry name" value="NADHX_dehydratase"/>
    <property type="match status" value="1"/>
</dbReference>
<dbReference type="SUPFAM" id="SSF64153">
    <property type="entry name" value="YjeF N-terminal domain-like"/>
    <property type="match status" value="1"/>
</dbReference>
<evidence type="ECO:0000313" key="23">
    <source>
        <dbReference type="Proteomes" id="UP001165498"/>
    </source>
</evidence>
<evidence type="ECO:0000256" key="17">
    <source>
        <dbReference type="HAMAP-Rule" id="MF_01965"/>
    </source>
</evidence>
<evidence type="ECO:0000259" key="20">
    <source>
        <dbReference type="PROSITE" id="PS51383"/>
    </source>
</evidence>
<dbReference type="InterPro" id="IPR000631">
    <property type="entry name" value="CARKD"/>
</dbReference>
<dbReference type="RefSeq" id="WP_255910183.1">
    <property type="nucleotide sequence ID" value="NZ_JANFQO010000001.1"/>
</dbReference>
<comment type="subunit">
    <text evidence="17">Homotetramer.</text>
</comment>
<dbReference type="Pfam" id="PF01256">
    <property type="entry name" value="Carb_kinase"/>
    <property type="match status" value="1"/>
</dbReference>
<feature type="binding site" evidence="17">
    <location>
        <position position="435"/>
    </location>
    <ligand>
        <name>(6S)-NADPHX</name>
        <dbReference type="ChEBI" id="CHEBI:64076"/>
    </ligand>
</feature>
<comment type="similarity">
    <text evidence="4 19">In the C-terminal section; belongs to the NnrD/CARKD family.</text>
</comment>
<dbReference type="InterPro" id="IPR030677">
    <property type="entry name" value="Nnr"/>
</dbReference>
<keyword evidence="9 18" id="KW-0630">Potassium</keyword>
<evidence type="ECO:0000256" key="1">
    <source>
        <dbReference type="ARBA" id="ARBA00000013"/>
    </source>
</evidence>
<feature type="binding site" evidence="17">
    <location>
        <begin position="403"/>
        <end position="407"/>
    </location>
    <ligand>
        <name>AMP</name>
        <dbReference type="ChEBI" id="CHEBI:456215"/>
    </ligand>
</feature>
<evidence type="ECO:0000256" key="15">
    <source>
        <dbReference type="ARBA" id="ARBA00048238"/>
    </source>
</evidence>
<evidence type="ECO:0000313" key="22">
    <source>
        <dbReference type="EMBL" id="MCQ4163169.1"/>
    </source>
</evidence>
<dbReference type="InterPro" id="IPR004443">
    <property type="entry name" value="YjeF_N_dom"/>
</dbReference>
<dbReference type="PROSITE" id="PS51383">
    <property type="entry name" value="YJEF_C_3"/>
    <property type="match status" value="1"/>
</dbReference>
<organism evidence="22 23">
    <name type="scientific">Tahibacter harae</name>
    <dbReference type="NCBI Taxonomy" id="2963937"/>
    <lineage>
        <taxon>Bacteria</taxon>
        <taxon>Pseudomonadati</taxon>
        <taxon>Pseudomonadota</taxon>
        <taxon>Gammaproteobacteria</taxon>
        <taxon>Lysobacterales</taxon>
        <taxon>Rhodanobacteraceae</taxon>
        <taxon>Tahibacter</taxon>
    </lineage>
</organism>
<dbReference type="InterPro" id="IPR036652">
    <property type="entry name" value="YjeF_N_dom_sf"/>
</dbReference>
<feature type="binding site" evidence="18">
    <location>
        <begin position="62"/>
        <end position="66"/>
    </location>
    <ligand>
        <name>(6S)-NADPHX</name>
        <dbReference type="ChEBI" id="CHEBI:64076"/>
    </ligand>
</feature>
<feature type="binding site" evidence="18">
    <location>
        <position position="156"/>
    </location>
    <ligand>
        <name>(6S)-NADPHX</name>
        <dbReference type="ChEBI" id="CHEBI:64076"/>
    </ligand>
</feature>
<dbReference type="EC" id="5.1.99.6" evidence="19"/>
<dbReference type="PANTHER" id="PTHR12592">
    <property type="entry name" value="ATP-DEPENDENT (S)-NAD(P)H-HYDRATE DEHYDRATASE FAMILY MEMBER"/>
    <property type="match status" value="1"/>
</dbReference>
<comment type="similarity">
    <text evidence="18">Belongs to the NnrE/AIBP family.</text>
</comment>
<dbReference type="InterPro" id="IPR017953">
    <property type="entry name" value="Carbohydrate_kinase_pred_CS"/>
</dbReference>
<feature type="domain" description="YjeF N-terminal" evidence="21">
    <location>
        <begin position="14"/>
        <end position="213"/>
    </location>
</feature>
<gene>
    <name evidence="17" type="primary">nnrD</name>
    <name evidence="18" type="synonym">nnrE</name>
    <name evidence="22" type="ORF">NM961_00405</name>
</gene>
<comment type="caution">
    <text evidence="18">Lacks conserved residue(s) required for the propagation of feature annotation.</text>
</comment>
<dbReference type="Gene3D" id="3.40.50.10260">
    <property type="entry name" value="YjeF N-terminal domain"/>
    <property type="match status" value="1"/>
</dbReference>
<feature type="binding site" evidence="18">
    <location>
        <position position="159"/>
    </location>
    <ligand>
        <name>K(+)</name>
        <dbReference type="ChEBI" id="CHEBI:29103"/>
    </ligand>
</feature>
<evidence type="ECO:0000256" key="19">
    <source>
        <dbReference type="PIRNR" id="PIRNR017184"/>
    </source>
</evidence>
<evidence type="ECO:0000256" key="2">
    <source>
        <dbReference type="ARBA" id="ARBA00000909"/>
    </source>
</evidence>
<dbReference type="HAMAP" id="MF_01966">
    <property type="entry name" value="NADHX_epimerase"/>
    <property type="match status" value="1"/>
</dbReference>
<dbReference type="NCBIfam" id="TIGR00197">
    <property type="entry name" value="yjeF_nterm"/>
    <property type="match status" value="1"/>
</dbReference>
<evidence type="ECO:0000256" key="11">
    <source>
        <dbReference type="ARBA" id="ARBA00023235"/>
    </source>
</evidence>
<dbReference type="CDD" id="cd01171">
    <property type="entry name" value="YXKO-related"/>
    <property type="match status" value="1"/>
</dbReference>
<comment type="function">
    <text evidence="14 19">Bifunctional enzyme that catalyzes the epimerization of the S- and R-forms of NAD(P)HX and the dehydration of the S-form of NAD(P)HX at the expense of ADP, which is converted to AMP. This allows the repair of both epimers of NAD(P)HX, a damaged form of NAD(P)H that is a result of enzymatic or heat-dependent hydration.</text>
</comment>
<evidence type="ECO:0000256" key="5">
    <source>
        <dbReference type="ARBA" id="ARBA00022723"/>
    </source>
</evidence>
<keyword evidence="10 17" id="KW-0520">NAD</keyword>
<keyword evidence="11 18" id="KW-0413">Isomerase</keyword>
<dbReference type="EC" id="4.2.1.136" evidence="19"/>
<dbReference type="Pfam" id="PF03853">
    <property type="entry name" value="YjeF_N"/>
    <property type="match status" value="1"/>
</dbReference>
<dbReference type="PROSITE" id="PS01050">
    <property type="entry name" value="YJEF_C_2"/>
    <property type="match status" value="1"/>
</dbReference>
<feature type="binding site" evidence="18">
    <location>
        <position position="63"/>
    </location>
    <ligand>
        <name>K(+)</name>
        <dbReference type="ChEBI" id="CHEBI:29103"/>
    </ligand>
</feature>
<accession>A0ABT1QKX6</accession>
<comment type="catalytic activity">
    <reaction evidence="1 18 19">
        <text>(6R)-NADHX = (6S)-NADHX</text>
        <dbReference type="Rhea" id="RHEA:32215"/>
        <dbReference type="ChEBI" id="CHEBI:64074"/>
        <dbReference type="ChEBI" id="CHEBI:64075"/>
        <dbReference type="EC" id="5.1.99.6"/>
    </reaction>
</comment>
<evidence type="ECO:0000256" key="6">
    <source>
        <dbReference type="ARBA" id="ARBA00022741"/>
    </source>
</evidence>
<comment type="function">
    <text evidence="17">Catalyzes the dehydration of the S-form of NAD(P)HX at the expense of ADP, which is converted to AMP. Together with NAD(P)HX epimerase, which catalyzes the epimerization of the S- and R-forms, the enzyme allows the repair of both epimers of NAD(P)HX, a damaged form of NAD(P)H that is a result of enzymatic or heat-dependent hydration.</text>
</comment>
<comment type="cofactor">
    <cofactor evidence="17">
        <name>Mg(2+)</name>
        <dbReference type="ChEBI" id="CHEBI:18420"/>
    </cofactor>
</comment>
<feature type="binding site" evidence="17">
    <location>
        <position position="366"/>
    </location>
    <ligand>
        <name>(6S)-NADPHX</name>
        <dbReference type="ChEBI" id="CHEBI:64076"/>
    </ligand>
</feature>
<keyword evidence="23" id="KW-1185">Reference proteome</keyword>
<comment type="similarity">
    <text evidence="3 19">In the N-terminal section; belongs to the NnrE/AIBP family.</text>
</comment>
<dbReference type="PIRSF" id="PIRSF017184">
    <property type="entry name" value="Nnr"/>
    <property type="match status" value="1"/>
</dbReference>
<feature type="binding site" evidence="17">
    <location>
        <position position="434"/>
    </location>
    <ligand>
        <name>AMP</name>
        <dbReference type="ChEBI" id="CHEBI:456215"/>
    </ligand>
</feature>
<evidence type="ECO:0000256" key="14">
    <source>
        <dbReference type="ARBA" id="ARBA00025153"/>
    </source>
</evidence>
<dbReference type="InterPro" id="IPR029056">
    <property type="entry name" value="Ribokinase-like"/>
</dbReference>
<dbReference type="Gene3D" id="3.40.1190.20">
    <property type="match status" value="1"/>
</dbReference>
<dbReference type="PROSITE" id="PS51385">
    <property type="entry name" value="YJEF_N"/>
    <property type="match status" value="1"/>
</dbReference>
<dbReference type="PANTHER" id="PTHR12592:SF0">
    <property type="entry name" value="ATP-DEPENDENT (S)-NAD(P)H-HYDRATE DEHYDRATASE"/>
    <property type="match status" value="1"/>
</dbReference>
<feature type="binding site" evidence="17">
    <location>
        <position position="258"/>
    </location>
    <ligand>
        <name>(6S)-NADPHX</name>
        <dbReference type="ChEBI" id="CHEBI:64076"/>
    </ligand>
</feature>
<keyword evidence="12 17" id="KW-0456">Lyase</keyword>
<evidence type="ECO:0000259" key="21">
    <source>
        <dbReference type="PROSITE" id="PS51385"/>
    </source>
</evidence>
<comment type="catalytic activity">
    <reaction evidence="2 18 19">
        <text>(6R)-NADPHX = (6S)-NADPHX</text>
        <dbReference type="Rhea" id="RHEA:32227"/>
        <dbReference type="ChEBI" id="CHEBI:64076"/>
        <dbReference type="ChEBI" id="CHEBI:64077"/>
        <dbReference type="EC" id="5.1.99.6"/>
    </reaction>
</comment>
<evidence type="ECO:0000256" key="12">
    <source>
        <dbReference type="ARBA" id="ARBA00023239"/>
    </source>
</evidence>
<dbReference type="NCBIfam" id="TIGR00196">
    <property type="entry name" value="yjeF_cterm"/>
    <property type="match status" value="1"/>
</dbReference>
<comment type="cofactor">
    <cofactor evidence="18 19">
        <name>K(+)</name>
        <dbReference type="ChEBI" id="CHEBI:29103"/>
    </cofactor>
    <text evidence="18 19">Binds 1 potassium ion per subunit.</text>
</comment>
<feature type="binding site" evidence="18">
    <location>
        <begin position="127"/>
        <end position="133"/>
    </location>
    <ligand>
        <name>(6S)-NADPHX</name>
        <dbReference type="ChEBI" id="CHEBI:64076"/>
    </ligand>
</feature>
<dbReference type="SUPFAM" id="SSF53613">
    <property type="entry name" value="Ribokinase-like"/>
    <property type="match status" value="1"/>
</dbReference>
<evidence type="ECO:0000256" key="4">
    <source>
        <dbReference type="ARBA" id="ARBA00009524"/>
    </source>
</evidence>
<keyword evidence="7 17" id="KW-0067">ATP-binding</keyword>
<evidence type="ECO:0000256" key="9">
    <source>
        <dbReference type="ARBA" id="ARBA00022958"/>
    </source>
</evidence>
<evidence type="ECO:0000256" key="10">
    <source>
        <dbReference type="ARBA" id="ARBA00023027"/>
    </source>
</evidence>
<protein>
    <recommendedName>
        <fullName evidence="19">Bifunctional NAD(P)H-hydrate repair enzyme</fullName>
    </recommendedName>
    <alternativeName>
        <fullName evidence="19">Nicotinamide nucleotide repair protein</fullName>
    </alternativeName>
    <domain>
        <recommendedName>
            <fullName evidence="19">ADP-dependent (S)-NAD(P)H-hydrate dehydratase</fullName>
            <ecNumber evidence="19">4.2.1.136</ecNumber>
        </recommendedName>
        <alternativeName>
            <fullName evidence="19">ADP-dependent NAD(P)HX dehydratase</fullName>
        </alternativeName>
    </domain>
    <domain>
        <recommendedName>
            <fullName evidence="19">NAD(P)H-hydrate epimerase</fullName>
            <ecNumber evidence="19">5.1.99.6</ecNumber>
        </recommendedName>
    </domain>
</protein>
<comment type="caution">
    <text evidence="22">The sequence shown here is derived from an EMBL/GenBank/DDBJ whole genome shotgun (WGS) entry which is preliminary data.</text>
</comment>
<comment type="similarity">
    <text evidence="17">Belongs to the NnrD/CARKD family.</text>
</comment>
<feature type="binding site" evidence="18">
    <location>
        <position position="123"/>
    </location>
    <ligand>
        <name>K(+)</name>
        <dbReference type="ChEBI" id="CHEBI:29103"/>
    </ligand>
</feature>
<comment type="catalytic activity">
    <reaction evidence="15 17 19">
        <text>(6S)-NADHX + ADP = AMP + phosphate + NADH + H(+)</text>
        <dbReference type="Rhea" id="RHEA:32223"/>
        <dbReference type="ChEBI" id="CHEBI:15378"/>
        <dbReference type="ChEBI" id="CHEBI:43474"/>
        <dbReference type="ChEBI" id="CHEBI:57945"/>
        <dbReference type="ChEBI" id="CHEBI:64074"/>
        <dbReference type="ChEBI" id="CHEBI:456215"/>
        <dbReference type="ChEBI" id="CHEBI:456216"/>
        <dbReference type="EC" id="4.2.1.136"/>
    </reaction>
</comment>
<reference evidence="22" key="1">
    <citation type="submission" date="2022-07" db="EMBL/GenBank/DDBJ databases">
        <title>Tahibacter sp., a new gammaproteobacterium isolated from the silt sample collected at pig farm.</title>
        <authorList>
            <person name="Chen H."/>
        </authorList>
    </citation>
    <scope>NUCLEOTIDE SEQUENCE</scope>
    <source>
        <strain evidence="22">P2K</strain>
    </source>
</reference>
<proteinExistence type="inferred from homology"/>
<evidence type="ECO:0000256" key="16">
    <source>
        <dbReference type="ARBA" id="ARBA00049209"/>
    </source>
</evidence>
<keyword evidence="5 18" id="KW-0479">Metal-binding</keyword>